<dbReference type="PROSITE" id="PS00108">
    <property type="entry name" value="PROTEIN_KINASE_ST"/>
    <property type="match status" value="1"/>
</dbReference>
<reference evidence="6 7" key="1">
    <citation type="submission" date="2018-03" db="EMBL/GenBank/DDBJ databases">
        <title>Candida pseudohaemulonii genome assembly and annotation.</title>
        <authorList>
            <person name="Munoz J.F."/>
            <person name="Gade L.G."/>
            <person name="Chow N.A."/>
            <person name="Litvintseva A.P."/>
            <person name="Loparev V.N."/>
            <person name="Cuomo C.A."/>
        </authorList>
    </citation>
    <scope>NUCLEOTIDE SEQUENCE [LARGE SCALE GENOMIC DNA]</scope>
    <source>
        <strain evidence="6 7">B12108</strain>
    </source>
</reference>
<dbReference type="Proteomes" id="UP000241107">
    <property type="component" value="Unassembled WGS sequence"/>
</dbReference>
<dbReference type="PROSITE" id="PS50011">
    <property type="entry name" value="PROTEIN_KINASE_DOM"/>
    <property type="match status" value="1"/>
</dbReference>
<evidence type="ECO:0000256" key="3">
    <source>
        <dbReference type="PROSITE-ProRule" id="PRU10141"/>
    </source>
</evidence>
<dbReference type="OrthoDB" id="6513151at2759"/>
<evidence type="ECO:0000256" key="2">
    <source>
        <dbReference type="ARBA" id="ARBA00022840"/>
    </source>
</evidence>
<dbReference type="GO" id="GO:0004672">
    <property type="term" value="F:protein kinase activity"/>
    <property type="evidence" value="ECO:0007669"/>
    <property type="project" value="InterPro"/>
</dbReference>
<accession>A0A2P7YLQ3</accession>
<dbReference type="InterPro" id="IPR008271">
    <property type="entry name" value="Ser/Thr_kinase_AS"/>
</dbReference>
<feature type="region of interest" description="Disordered" evidence="4">
    <location>
        <begin position="518"/>
        <end position="538"/>
    </location>
</feature>
<dbReference type="GO" id="GO:0030447">
    <property type="term" value="P:filamentous growth"/>
    <property type="evidence" value="ECO:0007669"/>
    <property type="project" value="UniProtKB-ARBA"/>
</dbReference>
<proteinExistence type="predicted"/>
<dbReference type="GeneID" id="36567139"/>
<feature type="region of interest" description="Disordered" evidence="4">
    <location>
        <begin position="1"/>
        <end position="87"/>
    </location>
</feature>
<feature type="compositionally biased region" description="Acidic residues" evidence="4">
    <location>
        <begin position="524"/>
        <end position="538"/>
    </location>
</feature>
<dbReference type="GO" id="GO:0005524">
    <property type="term" value="F:ATP binding"/>
    <property type="evidence" value="ECO:0007669"/>
    <property type="project" value="UniProtKB-UniRule"/>
</dbReference>
<keyword evidence="1 3" id="KW-0547">Nucleotide-binding</keyword>
<feature type="binding site" evidence="3">
    <location>
        <position position="223"/>
    </location>
    <ligand>
        <name>ATP</name>
        <dbReference type="ChEBI" id="CHEBI:30616"/>
    </ligand>
</feature>
<dbReference type="Gene3D" id="1.10.510.10">
    <property type="entry name" value="Transferase(Phosphotransferase) domain 1"/>
    <property type="match status" value="1"/>
</dbReference>
<dbReference type="InterPro" id="IPR017441">
    <property type="entry name" value="Protein_kinase_ATP_BS"/>
</dbReference>
<evidence type="ECO:0000313" key="7">
    <source>
        <dbReference type="Proteomes" id="UP000241107"/>
    </source>
</evidence>
<evidence type="ECO:0000259" key="5">
    <source>
        <dbReference type="PROSITE" id="PS50011"/>
    </source>
</evidence>
<dbReference type="PANTHER" id="PTHR44167">
    <property type="entry name" value="OVARIAN-SPECIFIC SERINE/THREONINE-PROTEIN KINASE LOK-RELATED"/>
    <property type="match status" value="1"/>
</dbReference>
<dbReference type="Pfam" id="PF00069">
    <property type="entry name" value="Pkinase"/>
    <property type="match status" value="1"/>
</dbReference>
<dbReference type="PANTHER" id="PTHR44167:SF24">
    <property type="entry name" value="SERINE_THREONINE-PROTEIN KINASE CHK2"/>
    <property type="match status" value="1"/>
</dbReference>
<keyword evidence="7" id="KW-1185">Reference proteome</keyword>
<keyword evidence="2 3" id="KW-0067">ATP-binding</keyword>
<dbReference type="InterPro" id="IPR000719">
    <property type="entry name" value="Prot_kinase_dom"/>
</dbReference>
<feature type="compositionally biased region" description="Basic and acidic residues" evidence="4">
    <location>
        <begin position="76"/>
        <end position="87"/>
    </location>
</feature>
<protein>
    <recommendedName>
        <fullName evidence="5">Protein kinase domain-containing protein</fullName>
    </recommendedName>
</protein>
<dbReference type="AlphaFoldDB" id="A0A2P7YLQ3"/>
<dbReference type="EMBL" id="PYFQ01000010">
    <property type="protein sequence ID" value="PSK36887.1"/>
    <property type="molecule type" value="Genomic_DNA"/>
</dbReference>
<dbReference type="PROSITE" id="PS00107">
    <property type="entry name" value="PROTEIN_KINASE_ATP"/>
    <property type="match status" value="1"/>
</dbReference>
<organism evidence="6 7">
    <name type="scientific">Candidozyma pseudohaemuli</name>
    <dbReference type="NCBI Taxonomy" id="418784"/>
    <lineage>
        <taxon>Eukaryota</taxon>
        <taxon>Fungi</taxon>
        <taxon>Dikarya</taxon>
        <taxon>Ascomycota</taxon>
        <taxon>Saccharomycotina</taxon>
        <taxon>Pichiomycetes</taxon>
        <taxon>Metschnikowiaceae</taxon>
        <taxon>Candidozyma</taxon>
    </lineage>
</organism>
<feature type="compositionally biased region" description="Acidic residues" evidence="4">
    <location>
        <begin position="63"/>
        <end position="75"/>
    </location>
</feature>
<dbReference type="SUPFAM" id="SSF56112">
    <property type="entry name" value="Protein kinase-like (PK-like)"/>
    <property type="match status" value="1"/>
</dbReference>
<feature type="compositionally biased region" description="Basic and acidic residues" evidence="4">
    <location>
        <begin position="1"/>
        <end position="11"/>
    </location>
</feature>
<evidence type="ECO:0000256" key="4">
    <source>
        <dbReference type="SAM" id="MobiDB-lite"/>
    </source>
</evidence>
<sequence length="578" mass="65655">MGLFSRKDRPRLPKPPSGASHTPQKEKSHSASPNPENKPASSLVPPKPSLPRQISTEHANNFAEDEEDDESDDLDYEPHMHTFLPRDRPSVSQLSTLMGYCGIGLDLKEGLQKAANEELKRTFSLLDESFKITRLLPTMSRKDKLLEASIIDEAQVALINRLKEELNAVIDIKGKLPEQYLLLKDHKTLHQRYGAVKDVVGRGAYGVIKLIDSGEEDRVYAVKELQKRNQDNKTEPTDKFIDRVISEFILSSALNNKNIVRTVDLMVTLPPIDSTGASLKVNQVMVALNGGTLFAYLKKCVSNKHYVSIDDIDCMIKQIARGLWYMHQHGVAHCDLKLENILIDYDEELIQPGRNGKMARMNLKISDFGKSSVFRTKWDLTEQFWPASNGPIGSEPYMAPEEHGKLCKSWSLAKKDSWALGVLILVLYNVRRHYFCGASDNFVVTTYYDKASKEEDSRAYGSTYLWKRTDLKPLSHKKYRDSVFGEYVNNAMVADYNSKTQEWNIKKEGSFIPIETLFDKGSDNESDEDDSDEEGFEESDYEIRRLFIYKLLDMDPSTRLTVDDLLSGAWINDVESCA</sequence>
<dbReference type="InterPro" id="IPR011009">
    <property type="entry name" value="Kinase-like_dom_sf"/>
</dbReference>
<dbReference type="SMART" id="SM00220">
    <property type="entry name" value="S_TKc"/>
    <property type="match status" value="1"/>
</dbReference>
<name>A0A2P7YLQ3_9ASCO</name>
<feature type="domain" description="Protein kinase" evidence="5">
    <location>
        <begin position="194"/>
        <end position="571"/>
    </location>
</feature>
<dbReference type="RefSeq" id="XP_024712760.1">
    <property type="nucleotide sequence ID" value="XM_024859086.1"/>
</dbReference>
<evidence type="ECO:0000313" key="6">
    <source>
        <dbReference type="EMBL" id="PSK36887.1"/>
    </source>
</evidence>
<dbReference type="Gene3D" id="3.30.200.20">
    <property type="entry name" value="Phosphorylase Kinase, domain 1"/>
    <property type="match status" value="1"/>
</dbReference>
<dbReference type="VEuPathDB" id="FungiDB:C7M61_003751"/>
<dbReference type="STRING" id="418784.A0A2P7YLQ3"/>
<evidence type="ECO:0000256" key="1">
    <source>
        <dbReference type="ARBA" id="ARBA00022741"/>
    </source>
</evidence>
<gene>
    <name evidence="6" type="ORF">C7M61_003751</name>
</gene>
<comment type="caution">
    <text evidence="6">The sequence shown here is derived from an EMBL/GenBank/DDBJ whole genome shotgun (WGS) entry which is preliminary data.</text>
</comment>